<comment type="caution">
    <text evidence="3">The sequence shown here is derived from an EMBL/GenBank/DDBJ whole genome shotgun (WGS) entry which is preliminary data.</text>
</comment>
<name>A0A8J5XLE7_DIALT</name>
<feature type="signal peptide" evidence="2">
    <location>
        <begin position="1"/>
        <end position="36"/>
    </location>
</feature>
<accession>A0A8J5XLE7</accession>
<keyword evidence="1" id="KW-0812">Transmembrane</keyword>
<organism evidence="3 4">
    <name type="scientific">Diacronema lutheri</name>
    <name type="common">Unicellular marine alga</name>
    <name type="synonym">Monochrysis lutheri</name>
    <dbReference type="NCBI Taxonomy" id="2081491"/>
    <lineage>
        <taxon>Eukaryota</taxon>
        <taxon>Haptista</taxon>
        <taxon>Haptophyta</taxon>
        <taxon>Pavlovophyceae</taxon>
        <taxon>Pavlovales</taxon>
        <taxon>Pavlovaceae</taxon>
        <taxon>Diacronema</taxon>
    </lineage>
</organism>
<sequence>MATVSMGRPALRAAPPRCALAVAACLLAFGAPPAAGWSAPRVWRAPPLAARRTARAQPVRAFTLALRPGDDADIELAKCDMAVLSIHSLVHSIVDIVANGTFDPMPTLSVDDLVEISGALNCAASSSIGWLVAALLLTRRTGVLCRPLERDARVASRTLVAAFALAAPISVACRAAAVALGSPDDGAAMAHALSQEVHDLPSRLAVLLGWRIFLAPALMF</sequence>
<dbReference type="Proteomes" id="UP000751190">
    <property type="component" value="Unassembled WGS sequence"/>
</dbReference>
<proteinExistence type="predicted"/>
<keyword evidence="2" id="KW-0732">Signal</keyword>
<keyword evidence="1" id="KW-1133">Transmembrane helix</keyword>
<dbReference type="AlphaFoldDB" id="A0A8J5XLE7"/>
<dbReference type="EMBL" id="JAGTXO010000018">
    <property type="protein sequence ID" value="KAG8462829.1"/>
    <property type="molecule type" value="Genomic_DNA"/>
</dbReference>
<evidence type="ECO:0000256" key="2">
    <source>
        <dbReference type="SAM" id="SignalP"/>
    </source>
</evidence>
<evidence type="ECO:0000313" key="4">
    <source>
        <dbReference type="Proteomes" id="UP000751190"/>
    </source>
</evidence>
<evidence type="ECO:0000256" key="1">
    <source>
        <dbReference type="SAM" id="Phobius"/>
    </source>
</evidence>
<evidence type="ECO:0000313" key="3">
    <source>
        <dbReference type="EMBL" id="KAG8462829.1"/>
    </source>
</evidence>
<dbReference type="OrthoDB" id="10503569at2759"/>
<gene>
    <name evidence="3" type="ORF">KFE25_001602</name>
</gene>
<feature type="transmembrane region" description="Helical" evidence="1">
    <location>
        <begin position="159"/>
        <end position="180"/>
    </location>
</feature>
<reference evidence="3" key="1">
    <citation type="submission" date="2021-05" db="EMBL/GenBank/DDBJ databases">
        <title>The genome of the haptophyte Pavlova lutheri (Diacronema luteri, Pavlovales) - a model for lipid biosynthesis in eukaryotic algae.</title>
        <authorList>
            <person name="Hulatt C.J."/>
            <person name="Posewitz M.C."/>
        </authorList>
    </citation>
    <scope>NUCLEOTIDE SEQUENCE</scope>
    <source>
        <strain evidence="3">NIVA-4/92</strain>
    </source>
</reference>
<protein>
    <submittedName>
        <fullName evidence="3">Uncharacterized protein</fullName>
    </submittedName>
</protein>
<feature type="chain" id="PRO_5035154001" evidence="2">
    <location>
        <begin position="37"/>
        <end position="220"/>
    </location>
</feature>
<keyword evidence="1" id="KW-0472">Membrane</keyword>
<keyword evidence="4" id="KW-1185">Reference proteome</keyword>
<feature type="transmembrane region" description="Helical" evidence="1">
    <location>
        <begin position="116"/>
        <end position="138"/>
    </location>
</feature>